<evidence type="ECO:0000259" key="14">
    <source>
        <dbReference type="PROSITE" id="PS51371"/>
    </source>
</evidence>
<dbReference type="EMBL" id="CP151516">
    <property type="protein sequence ID" value="WZN66820.1"/>
    <property type="molecule type" value="Genomic_DNA"/>
</dbReference>
<dbReference type="Proteomes" id="UP001472866">
    <property type="component" value="Chromosome 16"/>
</dbReference>
<feature type="region of interest" description="Disordered" evidence="13">
    <location>
        <begin position="1"/>
        <end position="26"/>
    </location>
</feature>
<reference evidence="15 16" key="1">
    <citation type="submission" date="2024-03" db="EMBL/GenBank/DDBJ databases">
        <title>Complete genome sequence of the green alga Chloropicon roscoffensis RCC1871.</title>
        <authorList>
            <person name="Lemieux C."/>
            <person name="Pombert J.-F."/>
            <person name="Otis C."/>
            <person name="Turmel M."/>
        </authorList>
    </citation>
    <scope>NUCLEOTIDE SEQUENCE [LARGE SCALE GENOMIC DNA]</scope>
    <source>
        <strain evidence="15 16">RCC1871</strain>
    </source>
</reference>
<evidence type="ECO:0000256" key="6">
    <source>
        <dbReference type="ARBA" id="ARBA00022989"/>
    </source>
</evidence>
<feature type="transmembrane region" description="Helical" evidence="12">
    <location>
        <begin position="463"/>
        <end position="485"/>
    </location>
</feature>
<evidence type="ECO:0000313" key="16">
    <source>
        <dbReference type="Proteomes" id="UP001472866"/>
    </source>
</evidence>
<evidence type="ECO:0000256" key="2">
    <source>
        <dbReference type="ARBA" id="ARBA00009476"/>
    </source>
</evidence>
<proteinExistence type="inferred from homology"/>
<comment type="subcellular location">
    <subcellularLocation>
        <location evidence="1 12">Membrane</location>
        <topology evidence="1 12">Multi-pass membrane protein</topology>
    </subcellularLocation>
</comment>
<evidence type="ECO:0000256" key="13">
    <source>
        <dbReference type="SAM" id="MobiDB-lite"/>
    </source>
</evidence>
<dbReference type="SUPFAM" id="SSF54631">
    <property type="entry name" value="CBS-domain pair"/>
    <property type="match status" value="1"/>
</dbReference>
<feature type="transmembrane region" description="Helical" evidence="12">
    <location>
        <begin position="126"/>
        <end position="148"/>
    </location>
</feature>
<dbReference type="InterPro" id="IPR051280">
    <property type="entry name" value="Cl-channel/antiporter"/>
</dbReference>
<dbReference type="Gene3D" id="3.10.580.20">
    <property type="match status" value="1"/>
</dbReference>
<comment type="similarity">
    <text evidence="2 12">Belongs to the chloride channel (TC 2.A.49) family.</text>
</comment>
<name>A0AAX4PKH7_9CHLO</name>
<evidence type="ECO:0000256" key="1">
    <source>
        <dbReference type="ARBA" id="ARBA00004141"/>
    </source>
</evidence>
<dbReference type="PANTHER" id="PTHR11689">
    <property type="entry name" value="CHLORIDE CHANNEL PROTEIN CLC FAMILY MEMBER"/>
    <property type="match status" value="1"/>
</dbReference>
<feature type="domain" description="CBS" evidence="14">
    <location>
        <begin position="625"/>
        <end position="687"/>
    </location>
</feature>
<evidence type="ECO:0000256" key="7">
    <source>
        <dbReference type="ARBA" id="ARBA00023065"/>
    </source>
</evidence>
<dbReference type="InterPro" id="IPR014743">
    <property type="entry name" value="Cl-channel_core"/>
</dbReference>
<evidence type="ECO:0000256" key="11">
    <source>
        <dbReference type="PROSITE-ProRule" id="PRU00703"/>
    </source>
</evidence>
<keyword evidence="4 12" id="KW-0812">Transmembrane</keyword>
<dbReference type="AlphaFoldDB" id="A0AAX4PKH7"/>
<evidence type="ECO:0000313" key="15">
    <source>
        <dbReference type="EMBL" id="WZN66820.1"/>
    </source>
</evidence>
<gene>
    <name evidence="15" type="ORF">HKI87_16g83910</name>
</gene>
<organism evidence="15 16">
    <name type="scientific">Chloropicon roscoffensis</name>
    <dbReference type="NCBI Taxonomy" id="1461544"/>
    <lineage>
        <taxon>Eukaryota</taxon>
        <taxon>Viridiplantae</taxon>
        <taxon>Chlorophyta</taxon>
        <taxon>Chloropicophyceae</taxon>
        <taxon>Chloropicales</taxon>
        <taxon>Chloropicaceae</taxon>
        <taxon>Chloropicon</taxon>
    </lineage>
</organism>
<evidence type="ECO:0000256" key="3">
    <source>
        <dbReference type="ARBA" id="ARBA00022448"/>
    </source>
</evidence>
<dbReference type="Pfam" id="PF00654">
    <property type="entry name" value="Voltage_CLC"/>
    <property type="match status" value="1"/>
</dbReference>
<feature type="transmembrane region" description="Helical" evidence="12">
    <location>
        <begin position="282"/>
        <end position="300"/>
    </location>
</feature>
<keyword evidence="10 12" id="KW-0868">Chloride</keyword>
<feature type="domain" description="CBS" evidence="14">
    <location>
        <begin position="781"/>
        <end position="843"/>
    </location>
</feature>
<dbReference type="PROSITE" id="PS51371">
    <property type="entry name" value="CBS"/>
    <property type="match status" value="2"/>
</dbReference>
<feature type="transmembrane region" description="Helical" evidence="12">
    <location>
        <begin position="492"/>
        <end position="515"/>
    </location>
</feature>
<dbReference type="InterPro" id="IPR046342">
    <property type="entry name" value="CBS_dom_sf"/>
</dbReference>
<dbReference type="PRINTS" id="PR00762">
    <property type="entry name" value="CLCHANNEL"/>
</dbReference>
<keyword evidence="5" id="KW-0677">Repeat</keyword>
<evidence type="ECO:0000256" key="9">
    <source>
        <dbReference type="ARBA" id="ARBA00023136"/>
    </source>
</evidence>
<feature type="transmembrane region" description="Helical" evidence="12">
    <location>
        <begin position="154"/>
        <end position="174"/>
    </location>
</feature>
<evidence type="ECO:0000256" key="8">
    <source>
        <dbReference type="ARBA" id="ARBA00023122"/>
    </source>
</evidence>
<accession>A0AAX4PKH7</accession>
<keyword evidence="8 11" id="KW-0129">CBS domain</keyword>
<keyword evidence="6 12" id="KW-1133">Transmembrane helix</keyword>
<evidence type="ECO:0000256" key="5">
    <source>
        <dbReference type="ARBA" id="ARBA00022737"/>
    </source>
</evidence>
<feature type="transmembrane region" description="Helical" evidence="12">
    <location>
        <begin position="374"/>
        <end position="398"/>
    </location>
</feature>
<feature type="transmembrane region" description="Helical" evidence="12">
    <location>
        <begin position="535"/>
        <end position="559"/>
    </location>
</feature>
<dbReference type="InterPro" id="IPR001807">
    <property type="entry name" value="ClC"/>
</dbReference>
<dbReference type="PANTHER" id="PTHR11689:SF89">
    <property type="entry name" value="CHLORIDE CHANNEL PROTEIN"/>
    <property type="match status" value="1"/>
</dbReference>
<feature type="transmembrane region" description="Helical" evidence="12">
    <location>
        <begin position="335"/>
        <end position="354"/>
    </location>
</feature>
<keyword evidence="16" id="KW-1185">Reference proteome</keyword>
<dbReference type="Gene3D" id="3.10.580.10">
    <property type="entry name" value="CBS-domain"/>
    <property type="match status" value="1"/>
</dbReference>
<feature type="transmembrane region" description="Helical" evidence="12">
    <location>
        <begin position="84"/>
        <end position="105"/>
    </location>
</feature>
<dbReference type="Gene3D" id="1.10.3080.10">
    <property type="entry name" value="Clc chloride channel"/>
    <property type="match status" value="1"/>
</dbReference>
<protein>
    <recommendedName>
        <fullName evidence="12">Chloride channel protein</fullName>
    </recommendedName>
</protein>
<evidence type="ECO:0000256" key="4">
    <source>
        <dbReference type="ARBA" id="ARBA00022692"/>
    </source>
</evidence>
<dbReference type="GO" id="GO:0005254">
    <property type="term" value="F:chloride channel activity"/>
    <property type="evidence" value="ECO:0007669"/>
    <property type="project" value="UniProtKB-UniRule"/>
</dbReference>
<feature type="transmembrane region" description="Helical" evidence="12">
    <location>
        <begin position="247"/>
        <end position="270"/>
    </location>
</feature>
<dbReference type="SUPFAM" id="SSF81340">
    <property type="entry name" value="Clc chloride channel"/>
    <property type="match status" value="1"/>
</dbReference>
<evidence type="ECO:0000256" key="12">
    <source>
        <dbReference type="RuleBase" id="RU361221"/>
    </source>
</evidence>
<feature type="transmembrane region" description="Helical" evidence="12">
    <location>
        <begin position="186"/>
        <end position="204"/>
    </location>
</feature>
<evidence type="ECO:0000256" key="10">
    <source>
        <dbReference type="ARBA" id="ARBA00023214"/>
    </source>
</evidence>
<keyword evidence="9 12" id="KW-0472">Membrane</keyword>
<dbReference type="InterPro" id="IPR000644">
    <property type="entry name" value="CBS_dom"/>
</dbReference>
<dbReference type="Pfam" id="PF00571">
    <property type="entry name" value="CBS"/>
    <property type="match status" value="1"/>
</dbReference>
<dbReference type="GO" id="GO:0016020">
    <property type="term" value="C:membrane"/>
    <property type="evidence" value="ECO:0007669"/>
    <property type="project" value="UniProtKB-SubCell"/>
</dbReference>
<sequence>MDEPLMDPSPAYGGAGTGYAEEGGDSFSKLAMPTTAAGGSSGADEGTGTQDLNLESIDYLPANNAPWRKHVTKQEKMKSNWVRWYMMAIIGFSIGLLGYLLYTFIDTLAHMRYTAIRSALDLRARSSAGAIVLSVLLTVIITSCLVLASSSAVVYVAPEAAASGVPEVMAYLNGCLMRRVFNIRTLFVKFTSCVLAVASGLPVGPEGPMIHLGAILGAGISQGESTTIGCAFPIFPSLRNSKDKRDFITAGVAAGVAVAFGTPIGGLLFAFEEIASFWQRSLGWQIFFSCMCATFALNMFQSAEYAVDNGHFGLFAKSGVIFQVSETGIANHALALLPAVLIGLECGLASVWFCRISQWMAGIRKRYVSPRGKLAVMLEPVVLGAAFVALMVFLPVMWECKPVPHLDVSGKGRNETFTNLELYICDPSGDEGAADTYNEMASLALNTGEDTVKQLLNRNANQVFGYFSMVVFLGVYFVGAACANGMAISSGLFVPMLVIGSLIGRITGLVILDVFMGREGQFAPDSPWAWVNPGVFALIGAGAFMGGVTRLTIALVVIIMEMSSEVHFVLPIMTAIMTAKWLADNLEHHSIYEKALVNRKIPFLSGEGMAHSMKLLETVTVSRVMRPNVQVVRVQERISGLRQLLKRTSHNGFPVVSQPEAGGPAVYVGFITRDHLQVVLRSAFYKLSSFDSSLKAMGEGGGLQAPKLVLDLEITFEELSARYVSERARSLLKMHDEIAMSEPVGGGGGYEGSYEGVSFEGRGSGDHQNFENVMINLRPFVNTSAVAIQSSFSVARMYVLFRSLGLRHLTIVGEGNHVVGIVTRKDLMEDRLEEALRAHRQDIFV</sequence>
<keyword evidence="3 12" id="KW-0813">Transport</keyword>
<keyword evidence="7 12" id="KW-0406">Ion transport</keyword>